<dbReference type="SMART" id="SM00855">
    <property type="entry name" value="PGAM"/>
    <property type="match status" value="1"/>
</dbReference>
<feature type="binding site" evidence="1">
    <location>
        <position position="68"/>
    </location>
    <ligand>
        <name>substrate</name>
    </ligand>
</feature>
<dbReference type="Gene3D" id="3.40.50.1240">
    <property type="entry name" value="Phosphoglycerate mutase-like"/>
    <property type="match status" value="1"/>
</dbReference>
<dbReference type="GO" id="GO:0005737">
    <property type="term" value="C:cytoplasm"/>
    <property type="evidence" value="ECO:0007669"/>
    <property type="project" value="TreeGrafter"/>
</dbReference>
<dbReference type="AlphaFoldDB" id="A0A348WDI0"/>
<evidence type="ECO:0000313" key="3">
    <source>
        <dbReference type="Proteomes" id="UP000264719"/>
    </source>
</evidence>
<evidence type="ECO:0000256" key="1">
    <source>
        <dbReference type="PIRSR" id="PIRSR613078-2"/>
    </source>
</evidence>
<reference evidence="2 3" key="1">
    <citation type="journal article" date="2018" name="Nat. Biotechnol.">
        <title>A standardized bacterial taxonomy based on genome phylogeny substantially revises the tree of life.</title>
        <authorList>
            <person name="Parks D.H."/>
            <person name="Chuvochina M."/>
            <person name="Waite D.W."/>
            <person name="Rinke C."/>
            <person name="Skarshewski A."/>
            <person name="Chaumeil P.A."/>
            <person name="Hugenholtz P."/>
        </authorList>
    </citation>
    <scope>NUCLEOTIDE SEQUENCE [LARGE SCALE GENOMIC DNA]</scope>
    <source>
        <strain evidence="2">UBA9169</strain>
    </source>
</reference>
<dbReference type="Pfam" id="PF00300">
    <property type="entry name" value="His_Phos_1"/>
    <property type="match status" value="1"/>
</dbReference>
<dbReference type="CDD" id="cd07067">
    <property type="entry name" value="HP_PGM_like"/>
    <property type="match status" value="1"/>
</dbReference>
<comment type="caution">
    <text evidence="2">The sequence shown here is derived from an EMBL/GenBank/DDBJ whole genome shotgun (WGS) entry which is preliminary data.</text>
</comment>
<accession>A0A348WDI0</accession>
<dbReference type="RefSeq" id="WP_339852422.1">
    <property type="nucleotide sequence ID" value="NZ_CAXAXR010000003.1"/>
</dbReference>
<evidence type="ECO:0000313" key="2">
    <source>
        <dbReference type="EMBL" id="HAR52592.1"/>
    </source>
</evidence>
<dbReference type="PANTHER" id="PTHR48100">
    <property type="entry name" value="BROAD-SPECIFICITY PHOSPHATASE YOR283W-RELATED"/>
    <property type="match status" value="1"/>
</dbReference>
<dbReference type="EMBL" id="DMVW01000118">
    <property type="protein sequence ID" value="HAR52592.1"/>
    <property type="molecule type" value="Genomic_DNA"/>
</dbReference>
<dbReference type="SUPFAM" id="SSF53254">
    <property type="entry name" value="Phosphoglycerate mutase-like"/>
    <property type="match status" value="1"/>
</dbReference>
<feature type="binding site" evidence="1">
    <location>
        <begin position="12"/>
        <end position="19"/>
    </location>
    <ligand>
        <name>substrate</name>
    </ligand>
</feature>
<organism evidence="2 3">
    <name type="scientific">Roseovarius nubinhibens</name>
    <dbReference type="NCBI Taxonomy" id="314263"/>
    <lineage>
        <taxon>Bacteria</taxon>
        <taxon>Pseudomonadati</taxon>
        <taxon>Pseudomonadota</taxon>
        <taxon>Alphaproteobacteria</taxon>
        <taxon>Rhodobacterales</taxon>
        <taxon>Roseobacteraceae</taxon>
        <taxon>Roseovarius</taxon>
    </lineage>
</organism>
<name>A0A348WDI0_9RHOB</name>
<dbReference type="Proteomes" id="UP000264719">
    <property type="component" value="Unassembled WGS sequence"/>
</dbReference>
<protein>
    <submittedName>
        <fullName evidence="2">Histidine phosphatase family protein</fullName>
    </submittedName>
</protein>
<dbReference type="InterPro" id="IPR013078">
    <property type="entry name" value="His_Pase_superF_clade-1"/>
</dbReference>
<dbReference type="InterPro" id="IPR029033">
    <property type="entry name" value="His_PPase_superfam"/>
</dbReference>
<dbReference type="GO" id="GO:0016791">
    <property type="term" value="F:phosphatase activity"/>
    <property type="evidence" value="ECO:0007669"/>
    <property type="project" value="TreeGrafter"/>
</dbReference>
<gene>
    <name evidence="2" type="ORF">DCS45_12055</name>
</gene>
<proteinExistence type="predicted"/>
<dbReference type="PANTHER" id="PTHR48100:SF59">
    <property type="entry name" value="ADENOSYLCOBALAMIN_ALPHA-RIBAZOLE PHOSPHATASE"/>
    <property type="match status" value="1"/>
</dbReference>
<dbReference type="InterPro" id="IPR050275">
    <property type="entry name" value="PGM_Phosphatase"/>
</dbReference>
<sequence length="192" mass="20286">MLRDVPPIWFLRHGETEWNLEKRIQGRRDSPLTARGVAQAHAQARLMSGIIPEVLGAGGGLFVSPQGRAQATARIALAGHGFATDARLAEIDTGDWEGQLRSEVVGGQDGLAAYAAAPGGEGFDGLSARVTEFLSELRAPAVIVSHGILGQVLRGLICGLGPDEMARLSNHQGCAYLLKEGGETLLREEAKA</sequence>